<dbReference type="Proteomes" id="UP000027064">
    <property type="component" value="Unassembled WGS sequence"/>
</dbReference>
<evidence type="ECO:0000256" key="2">
    <source>
        <dbReference type="ARBA" id="ARBA00022676"/>
    </source>
</evidence>
<dbReference type="SUPFAM" id="SSF53448">
    <property type="entry name" value="Nucleotide-diphospho-sugar transferases"/>
    <property type="match status" value="1"/>
</dbReference>
<dbReference type="Gene3D" id="3.90.550.10">
    <property type="entry name" value="Spore Coat Polysaccharide Biosynthesis Protein SpsA, Chain A"/>
    <property type="match status" value="1"/>
</dbReference>
<accession>A0A066WPR1</accession>
<reference evidence="5 6" key="1">
    <citation type="submission" date="2014-05" db="EMBL/GenBank/DDBJ databases">
        <title>Genome Sequence of Flavobacterium sp. EM1321.</title>
        <authorList>
            <person name="Shin S.-K."/>
            <person name="Yi H."/>
        </authorList>
    </citation>
    <scope>NUCLEOTIDE SEQUENCE [LARGE SCALE GENOMIC DNA]</scope>
    <source>
        <strain evidence="5 6">EM1321</strain>
    </source>
</reference>
<evidence type="ECO:0000256" key="3">
    <source>
        <dbReference type="ARBA" id="ARBA00022679"/>
    </source>
</evidence>
<evidence type="ECO:0000259" key="4">
    <source>
        <dbReference type="Pfam" id="PF00535"/>
    </source>
</evidence>
<comment type="caution">
    <text evidence="5">The sequence shown here is derived from an EMBL/GenBank/DDBJ whole genome shotgun (WGS) entry which is preliminary data.</text>
</comment>
<evidence type="ECO:0000256" key="1">
    <source>
        <dbReference type="ARBA" id="ARBA00006739"/>
    </source>
</evidence>
<name>A0A066WPR1_9FLAO</name>
<sequence>MIVIYHSEAKIKEVLKDRNQRIDFGSQWSLAKGMCTIAKQFPTEKIVWCHIDLKQNLNFSKFEAIFHHNQLMLSFNPDVSSFLGKKIGYVEESLCISVNKKVTYPTWQMSSAVGVIHASVIIALKEQIPLDTDFDYYLNSIAKLAMPLGLICYSEPQLLLGTVHWASPKTNMFGLFKFVKQHYKTVWVFLLGLNLAIYERKWMVFPFFYALFFKRRKAVIEFNSQSISSSKAVVDKGTIDVIIPTIGRKQYLYDVLCDLRSQTQLPEKVIIVEQNPIFGSTSELDYLTTESWPFEIKAIFTQQPGACNARNLALAEVTSEWVFLADDDIRIEKDFNCKVLEVINRMGAEAVSICCTQKEEEPKYKNIFQWGSFGSGCSFLKRKILKECKFNMRYEFGYGEDSDFGMQLRNQGIDVLYIPEPQIRHLKALMGGFRTKPVLQWHHESVQPKPSPTVMLYQLLHQTQEQRLGYKTTLFFKYYSKQNIKNPLKYLSYFKKQWKQSVFWANKLNEKA</sequence>
<protein>
    <recommendedName>
        <fullName evidence="4">Glycosyltransferase 2-like domain-containing protein</fullName>
    </recommendedName>
</protein>
<dbReference type="STRING" id="1492738.FEM21_09410"/>
<gene>
    <name evidence="5" type="ORF">FEM21_09410</name>
</gene>
<dbReference type="PANTHER" id="PTHR43179">
    <property type="entry name" value="RHAMNOSYLTRANSFERASE WBBL"/>
    <property type="match status" value="1"/>
</dbReference>
<keyword evidence="6" id="KW-1185">Reference proteome</keyword>
<dbReference type="eggNOG" id="COG1216">
    <property type="taxonomic scope" value="Bacteria"/>
</dbReference>
<keyword evidence="3" id="KW-0808">Transferase</keyword>
<dbReference type="InterPro" id="IPR029044">
    <property type="entry name" value="Nucleotide-diphossugar_trans"/>
</dbReference>
<dbReference type="InterPro" id="IPR001173">
    <property type="entry name" value="Glyco_trans_2-like"/>
</dbReference>
<dbReference type="PANTHER" id="PTHR43179:SF12">
    <property type="entry name" value="GALACTOFURANOSYLTRANSFERASE GLFT2"/>
    <property type="match status" value="1"/>
</dbReference>
<comment type="similarity">
    <text evidence="1">Belongs to the glycosyltransferase 2 family.</text>
</comment>
<dbReference type="PATRIC" id="fig|1492738.3.peg.934"/>
<organism evidence="5 6">
    <name type="scientific">Flavobacterium seoulense</name>
    <dbReference type="NCBI Taxonomy" id="1492738"/>
    <lineage>
        <taxon>Bacteria</taxon>
        <taxon>Pseudomonadati</taxon>
        <taxon>Bacteroidota</taxon>
        <taxon>Flavobacteriia</taxon>
        <taxon>Flavobacteriales</taxon>
        <taxon>Flavobacteriaceae</taxon>
        <taxon>Flavobacterium</taxon>
    </lineage>
</organism>
<dbReference type="GO" id="GO:0016757">
    <property type="term" value="F:glycosyltransferase activity"/>
    <property type="evidence" value="ECO:0007669"/>
    <property type="project" value="UniProtKB-KW"/>
</dbReference>
<dbReference type="Pfam" id="PF00535">
    <property type="entry name" value="Glycos_transf_2"/>
    <property type="match status" value="1"/>
</dbReference>
<proteinExistence type="inferred from homology"/>
<keyword evidence="2" id="KW-0328">Glycosyltransferase</keyword>
<evidence type="ECO:0000313" key="6">
    <source>
        <dbReference type="Proteomes" id="UP000027064"/>
    </source>
</evidence>
<dbReference type="AlphaFoldDB" id="A0A066WPR1"/>
<dbReference type="EMBL" id="JNCA01000007">
    <property type="protein sequence ID" value="KDN56042.1"/>
    <property type="molecule type" value="Genomic_DNA"/>
</dbReference>
<dbReference type="OrthoDB" id="1326385at2"/>
<feature type="domain" description="Glycosyltransferase 2-like" evidence="4">
    <location>
        <begin position="241"/>
        <end position="364"/>
    </location>
</feature>
<evidence type="ECO:0000313" key="5">
    <source>
        <dbReference type="EMBL" id="KDN56042.1"/>
    </source>
</evidence>
<dbReference type="RefSeq" id="WP_035658394.1">
    <property type="nucleotide sequence ID" value="NZ_JNCA01000007.1"/>
</dbReference>